<feature type="compositionally biased region" description="Polar residues" evidence="1">
    <location>
        <begin position="89"/>
        <end position="109"/>
    </location>
</feature>
<comment type="caution">
    <text evidence="2">The sequence shown here is derived from an EMBL/GenBank/DDBJ whole genome shotgun (WGS) entry which is preliminary data.</text>
</comment>
<dbReference type="EMBL" id="CAKOGP040002369">
    <property type="protein sequence ID" value="CAJ1968237.1"/>
    <property type="molecule type" value="Genomic_DNA"/>
</dbReference>
<gene>
    <name evidence="2" type="ORF">CYCCA115_LOCUS23146</name>
</gene>
<feature type="compositionally biased region" description="Low complexity" evidence="1">
    <location>
        <begin position="146"/>
        <end position="178"/>
    </location>
</feature>
<proteinExistence type="predicted"/>
<evidence type="ECO:0000256" key="1">
    <source>
        <dbReference type="SAM" id="MobiDB-lite"/>
    </source>
</evidence>
<name>A0AAD2GD92_9STRA</name>
<sequence>MIADVLDICAVAQEEPCSAASTIPNCSFVKVKMQLLLRGDELNMYVTALLAEFFPEGKNLKDEIGLPVILTSLLHSCDWFYRKAPSAMPSWQPSLSPSDYPTILASANPSALVPEPTKKPSESPSKTPSATPSSAPTPTPPPTLASVPGETPSPTETSSATPSSTPSVAPAVGSTPSP</sequence>
<organism evidence="2 3">
    <name type="scientific">Cylindrotheca closterium</name>
    <dbReference type="NCBI Taxonomy" id="2856"/>
    <lineage>
        <taxon>Eukaryota</taxon>
        <taxon>Sar</taxon>
        <taxon>Stramenopiles</taxon>
        <taxon>Ochrophyta</taxon>
        <taxon>Bacillariophyta</taxon>
        <taxon>Bacillariophyceae</taxon>
        <taxon>Bacillariophycidae</taxon>
        <taxon>Bacillariales</taxon>
        <taxon>Bacillariaceae</taxon>
        <taxon>Cylindrotheca</taxon>
    </lineage>
</organism>
<dbReference type="Proteomes" id="UP001295423">
    <property type="component" value="Unassembled WGS sequence"/>
</dbReference>
<feature type="compositionally biased region" description="Low complexity" evidence="1">
    <location>
        <begin position="122"/>
        <end position="134"/>
    </location>
</feature>
<protein>
    <submittedName>
        <fullName evidence="2">Uncharacterized protein</fullName>
    </submittedName>
</protein>
<keyword evidence="3" id="KW-1185">Reference proteome</keyword>
<evidence type="ECO:0000313" key="2">
    <source>
        <dbReference type="EMBL" id="CAJ1968237.1"/>
    </source>
</evidence>
<feature type="region of interest" description="Disordered" evidence="1">
    <location>
        <begin position="87"/>
        <end position="178"/>
    </location>
</feature>
<accession>A0AAD2GD92</accession>
<evidence type="ECO:0000313" key="3">
    <source>
        <dbReference type="Proteomes" id="UP001295423"/>
    </source>
</evidence>
<reference evidence="2" key="1">
    <citation type="submission" date="2023-08" db="EMBL/GenBank/DDBJ databases">
        <authorList>
            <person name="Audoor S."/>
            <person name="Bilcke G."/>
        </authorList>
    </citation>
    <scope>NUCLEOTIDE SEQUENCE</scope>
</reference>
<dbReference type="AlphaFoldDB" id="A0AAD2GD92"/>